<organism evidence="1 2">
    <name type="scientific">Chimaeribacter arupi</name>
    <dbReference type="NCBI Taxonomy" id="2060066"/>
    <lineage>
        <taxon>Bacteria</taxon>
        <taxon>Pseudomonadati</taxon>
        <taxon>Pseudomonadota</taxon>
        <taxon>Gammaproteobacteria</taxon>
        <taxon>Enterobacterales</taxon>
        <taxon>Yersiniaceae</taxon>
        <taxon>Chimaeribacter</taxon>
    </lineage>
</organism>
<dbReference type="CDD" id="cd24012">
    <property type="entry name" value="ASKHA_NBD_KDGal-kinase"/>
    <property type="match status" value="1"/>
</dbReference>
<keyword evidence="1" id="KW-0808">Transferase</keyword>
<dbReference type="Pfam" id="PF05035">
    <property type="entry name" value="DGOK"/>
    <property type="match status" value="1"/>
</dbReference>
<reference evidence="1 2" key="1">
    <citation type="submission" date="2017-12" db="EMBL/GenBank/DDBJ databases">
        <title>Characterization of six clinical isolates of Enterochimera gen. nov., a novel genus of the Yersiniaciae family and the three species Enterochimera arupensis sp. nov., Enterochimera coloradensis sp. nov, and Enterochimera californica sp. nov.</title>
        <authorList>
            <person name="Rossi A."/>
            <person name="Fisher M."/>
        </authorList>
    </citation>
    <scope>NUCLEOTIDE SEQUENCE [LARGE SCALE GENOMIC DNA]</scope>
    <source>
        <strain evidence="1 2">2016Iso1</strain>
    </source>
</reference>
<dbReference type="OrthoDB" id="256574at2"/>
<dbReference type="InterPro" id="IPR042257">
    <property type="entry name" value="DGOK_C"/>
</dbReference>
<protein>
    <submittedName>
        <fullName evidence="1">2-oxo-3-deoxygalactonate kinase</fullName>
    </submittedName>
</protein>
<keyword evidence="1" id="KW-0418">Kinase</keyword>
<proteinExistence type="predicted"/>
<evidence type="ECO:0000313" key="1">
    <source>
        <dbReference type="EMBL" id="PLR51532.1"/>
    </source>
</evidence>
<dbReference type="EMBL" id="PJZK01000005">
    <property type="protein sequence ID" value="PLR51532.1"/>
    <property type="molecule type" value="Genomic_DNA"/>
</dbReference>
<dbReference type="Gene3D" id="3.30.420.300">
    <property type="entry name" value="2-keto-3-deoxy-galactonokinase, substrate binding domain"/>
    <property type="match status" value="1"/>
</dbReference>
<name>A0A2N5EQ35_9GAMM</name>
<dbReference type="GO" id="GO:0008671">
    <property type="term" value="F:2-dehydro-3-deoxygalactonokinase activity"/>
    <property type="evidence" value="ECO:0007669"/>
    <property type="project" value="InterPro"/>
</dbReference>
<keyword evidence="2" id="KW-1185">Reference proteome</keyword>
<dbReference type="RefSeq" id="WP_101834403.1">
    <property type="nucleotide sequence ID" value="NZ_PJZJ01000003.1"/>
</dbReference>
<dbReference type="Gene3D" id="3.30.420.310">
    <property type="entry name" value="2-keto-3-deoxy-galactonokinase, C-terminal domain"/>
    <property type="match status" value="1"/>
</dbReference>
<comment type="caution">
    <text evidence="1">The sequence shown here is derived from an EMBL/GenBank/DDBJ whole genome shotgun (WGS) entry which is preliminary data.</text>
</comment>
<dbReference type="Proteomes" id="UP000234626">
    <property type="component" value="Unassembled WGS sequence"/>
</dbReference>
<sequence length="283" mass="30081">MSDNVIAVDWGSSQLRAWQGDKTLALPLGISRLNGLSPREVFEQHIAPWRESAATPVLMAGMIGSDAGWQPVPYLPCPVPLRALAARLCEVADNVWIVPGLRAGREEVMRGEETQLLGATQLAPAGCYVMPGTHSKWVQVEDGGVTGFSTAMTGELHHLLMTHSLIGNGLPAQAEDNARFCQGLERGLAAPSLVSELFRHRAARVLGGLPAASVGEALSGVLIGAEVRAMLAARPLHTITLVGSAALCCRYQQAFACAGVDTRRLCGDRAFLQGIRSLLDARC</sequence>
<dbReference type="InterPro" id="IPR042258">
    <property type="entry name" value="DGOK_N"/>
</dbReference>
<dbReference type="GO" id="GO:0034194">
    <property type="term" value="P:D-galactonate catabolic process"/>
    <property type="evidence" value="ECO:0007669"/>
    <property type="project" value="InterPro"/>
</dbReference>
<evidence type="ECO:0000313" key="2">
    <source>
        <dbReference type="Proteomes" id="UP000234626"/>
    </source>
</evidence>
<dbReference type="InterPro" id="IPR007729">
    <property type="entry name" value="DGOK"/>
</dbReference>
<gene>
    <name evidence="1" type="ORF">CYR34_07565</name>
</gene>
<accession>A0A2N5EQ35</accession>
<dbReference type="AlphaFoldDB" id="A0A2N5EQ35"/>